<organism evidence="2">
    <name type="scientific">Phascolarctobacterium faecium</name>
    <dbReference type="NCBI Taxonomy" id="33025"/>
    <lineage>
        <taxon>Bacteria</taxon>
        <taxon>Bacillati</taxon>
        <taxon>Bacillota</taxon>
        <taxon>Negativicutes</taxon>
        <taxon>Acidaminococcales</taxon>
        <taxon>Acidaminococcaceae</taxon>
        <taxon>Phascolarctobacterium</taxon>
    </lineage>
</organism>
<evidence type="ECO:0000259" key="1">
    <source>
        <dbReference type="Pfam" id="PF05050"/>
    </source>
</evidence>
<evidence type="ECO:0000313" key="2">
    <source>
        <dbReference type="EMBL" id="CDB46814.1"/>
    </source>
</evidence>
<dbReference type="AlphaFoldDB" id="R6IK30"/>
<dbReference type="GO" id="GO:0032259">
    <property type="term" value="P:methylation"/>
    <property type="evidence" value="ECO:0007669"/>
    <property type="project" value="UniProtKB-KW"/>
</dbReference>
<accession>R6IK30</accession>
<sequence length="357" mass="41248">MLDFIKEKQDVWQILQLTDKPVVLYGMGNGADQIIDLCDRLQIKVAGIFASDEFVRGQVFRGHMVETYTAVKDRLGDFLIVIAFASESPAVLNRFQELSTMHETVAPHLPLFPGDETVSFDWLQQHQQELQQVYDNLADDWSRDVFAASLNYKLSGKLHYLWQSETERLKDLQSIFSWSEEETYADLGAYNGDTIREFLQLTNNKYNRIFAAEPDRRNYKKLSAYVEASGLSDIKIFERAIWKETAELSFSDSGGRQSTLLTGQRHIVQAVDIDTLLEDERVTYIKMDVEGAEMEALKGGKEQIKRNKPKLFIAAYHHDADIFLLPLFMWQLVPEYKVYLRKHPYVPAWELNFLAVV</sequence>
<dbReference type="RefSeq" id="WP_021718727.1">
    <property type="nucleotide sequence ID" value="NZ_FR885245.1"/>
</dbReference>
<dbReference type="InterPro" id="IPR029063">
    <property type="entry name" value="SAM-dependent_MTases_sf"/>
</dbReference>
<dbReference type="SUPFAM" id="SSF53335">
    <property type="entry name" value="S-adenosyl-L-methionine-dependent methyltransferases"/>
    <property type="match status" value="1"/>
</dbReference>
<reference evidence="2" key="1">
    <citation type="submission" date="2012-11" db="EMBL/GenBank/DDBJ databases">
        <title>Dependencies among metagenomic species, viruses, plasmids and units of genetic variation.</title>
        <authorList>
            <person name="Nielsen H.B."/>
            <person name="Almeida M."/>
            <person name="Juncker A.S."/>
            <person name="Rasmussen S."/>
            <person name="Li J."/>
            <person name="Sunagawa S."/>
            <person name="Plichta D."/>
            <person name="Gautier L."/>
            <person name="Le Chatelier E."/>
            <person name="Peletier E."/>
            <person name="Bonde I."/>
            <person name="Nielsen T."/>
            <person name="Manichanh C."/>
            <person name="Arumugam M."/>
            <person name="Batto J."/>
            <person name="Santos M.B.Q.D."/>
            <person name="Blom N."/>
            <person name="Borruel N."/>
            <person name="Burgdorf K.S."/>
            <person name="Boumezbeur F."/>
            <person name="Casellas F."/>
            <person name="Dore J."/>
            <person name="Guarner F."/>
            <person name="Hansen T."/>
            <person name="Hildebrand F."/>
            <person name="Kaas R.S."/>
            <person name="Kennedy S."/>
            <person name="Kristiansen K."/>
            <person name="Kultima J.R."/>
            <person name="Leonard P."/>
            <person name="Levenez F."/>
            <person name="Lund O."/>
            <person name="Moumen B."/>
            <person name="Le Paslier D."/>
            <person name="Pons N."/>
            <person name="Pedersen O."/>
            <person name="Prifti E."/>
            <person name="Qin J."/>
            <person name="Raes J."/>
            <person name="Tap J."/>
            <person name="Tims S."/>
            <person name="Ussery D.W."/>
            <person name="Yamada T."/>
            <person name="MetaHit consortium"/>
            <person name="Renault P."/>
            <person name="Sicheritz-Ponten T."/>
            <person name="Bork P."/>
            <person name="Wang J."/>
            <person name="Brunak S."/>
            <person name="Ehrlich S.D."/>
        </authorList>
    </citation>
    <scope>NUCLEOTIDE SEQUENCE [LARGE SCALE GENOMIC DNA]</scope>
</reference>
<dbReference type="InterPro" id="IPR052514">
    <property type="entry name" value="SAM-dependent_MTase"/>
</dbReference>
<protein>
    <submittedName>
        <fullName evidence="2">Methyltransferase FkbM family</fullName>
    </submittedName>
</protein>
<dbReference type="HOGENOM" id="CLU_048284_0_0_9"/>
<dbReference type="PANTHER" id="PTHR34203">
    <property type="entry name" value="METHYLTRANSFERASE, FKBM FAMILY PROTEIN"/>
    <property type="match status" value="1"/>
</dbReference>
<comment type="caution">
    <text evidence="2">The sequence shown here is derived from an EMBL/GenBank/DDBJ whole genome shotgun (WGS) entry which is preliminary data.</text>
</comment>
<proteinExistence type="predicted"/>
<dbReference type="GO" id="GO:0008168">
    <property type="term" value="F:methyltransferase activity"/>
    <property type="evidence" value="ECO:0007669"/>
    <property type="project" value="UniProtKB-KW"/>
</dbReference>
<dbReference type="STRING" id="1262914.BN533_01827"/>
<dbReference type="InterPro" id="IPR006342">
    <property type="entry name" value="FkbM_mtfrase"/>
</dbReference>
<name>R6IK30_9FIRM</name>
<keyword evidence="2" id="KW-0489">Methyltransferase</keyword>
<dbReference type="NCBIfam" id="TIGR01444">
    <property type="entry name" value="fkbM_fam"/>
    <property type="match status" value="1"/>
</dbReference>
<dbReference type="Gene3D" id="3.40.50.150">
    <property type="entry name" value="Vaccinia Virus protein VP39"/>
    <property type="match status" value="1"/>
</dbReference>
<gene>
    <name evidence="2" type="ORF">BN533_01827</name>
</gene>
<keyword evidence="2" id="KW-0808">Transferase</keyword>
<dbReference type="Pfam" id="PF05050">
    <property type="entry name" value="Methyltransf_21"/>
    <property type="match status" value="1"/>
</dbReference>
<dbReference type="eggNOG" id="COG1086">
    <property type="taxonomic scope" value="Bacteria"/>
</dbReference>
<dbReference type="PANTHER" id="PTHR34203:SF15">
    <property type="entry name" value="SLL1173 PROTEIN"/>
    <property type="match status" value="1"/>
</dbReference>
<feature type="domain" description="Methyltransferase FkbM" evidence="1">
    <location>
        <begin position="186"/>
        <end position="332"/>
    </location>
</feature>
<dbReference type="EMBL" id="CBDS010000100">
    <property type="protein sequence ID" value="CDB46814.1"/>
    <property type="molecule type" value="Genomic_DNA"/>
</dbReference>